<dbReference type="PATRIC" id="fig|1619103.3.peg.503"/>
<dbReference type="InterPro" id="IPR050696">
    <property type="entry name" value="FtsA/MreB"/>
</dbReference>
<evidence type="ECO:0000313" key="2">
    <source>
        <dbReference type="EMBL" id="KKS22131.1"/>
    </source>
</evidence>
<dbReference type="Gene3D" id="3.30.1490.300">
    <property type="match status" value="1"/>
</dbReference>
<comment type="caution">
    <text evidence="2">The sequence shown here is derived from an EMBL/GenBank/DDBJ whole genome shotgun (WGS) entry which is preliminary data.</text>
</comment>
<evidence type="ECO:0000313" key="3">
    <source>
        <dbReference type="Proteomes" id="UP000034920"/>
    </source>
</evidence>
<sequence>MNLPFLKKTSKPSNKFLTLDIGSEAVNCMAFYVDPQTGVAKIIGAGDRMIETGAVRAGHIVDIEKVEEAARDAIHIATEDFEEHISDIIFGVSGDLALGLITTAKSARGRAGPIQPKELELIEQKIIENAFIQARNEIMEFTGNTEVEIEPVTISTVYTKINGHLVKNPYTSEGDTVELAVFTAFTPTYHVKALQKLAKKLHLNILAIGSTMFSLVNSLKYSEPELKDYLIMDVGSDCTDVGVVFANGIVATRNLHIAGKHFTEEISQKTGINLNDAERMKLSYTYEKLEDSEIKLVRGSIKETLDIWLDGVELLFGEFSGVKTFASKILLVGGGVRLPDLYDRISTEPWTKSIPFKAPPEFRKLNLEDLKKVTDSTGKAGSVEYVLPASLSIIYLEMLGYLND</sequence>
<dbReference type="STRING" id="1619103.UU80_C0013G0025"/>
<dbReference type="SMART" id="SM00842">
    <property type="entry name" value="FtsA"/>
    <property type="match status" value="1"/>
</dbReference>
<accession>A0A0G0ZJC6</accession>
<dbReference type="AlphaFoldDB" id="A0A0G0ZJC6"/>
<dbReference type="PANTHER" id="PTHR32432">
    <property type="entry name" value="CELL DIVISION PROTEIN FTSA-RELATED"/>
    <property type="match status" value="1"/>
</dbReference>
<proteinExistence type="predicted"/>
<feature type="domain" description="SHS2" evidence="1">
    <location>
        <begin position="16"/>
        <end position="219"/>
    </location>
</feature>
<dbReference type="Gene3D" id="3.30.420.40">
    <property type="match status" value="2"/>
</dbReference>
<keyword evidence="2" id="KW-0132">Cell division</keyword>
<name>A0A0G0ZJC6_UNCKA</name>
<gene>
    <name evidence="2" type="ORF">UU80_C0013G0025</name>
</gene>
<dbReference type="EMBL" id="LCCA01000013">
    <property type="protein sequence ID" value="KKS22131.1"/>
    <property type="molecule type" value="Genomic_DNA"/>
</dbReference>
<dbReference type="PANTHER" id="PTHR32432:SF3">
    <property type="entry name" value="ETHANOLAMINE UTILIZATION PROTEIN EUTJ"/>
    <property type="match status" value="1"/>
</dbReference>
<dbReference type="InterPro" id="IPR043129">
    <property type="entry name" value="ATPase_NBD"/>
</dbReference>
<reference evidence="2 3" key="1">
    <citation type="journal article" date="2015" name="Nature">
        <title>rRNA introns, odd ribosomes, and small enigmatic genomes across a large radiation of phyla.</title>
        <authorList>
            <person name="Brown C.T."/>
            <person name="Hug L.A."/>
            <person name="Thomas B.C."/>
            <person name="Sharon I."/>
            <person name="Castelle C.J."/>
            <person name="Singh A."/>
            <person name="Wilkins M.J."/>
            <person name="Williams K.H."/>
            <person name="Banfield J.F."/>
        </authorList>
    </citation>
    <scope>NUCLEOTIDE SEQUENCE [LARGE SCALE GENOMIC DNA]</scope>
</reference>
<dbReference type="GO" id="GO:0051301">
    <property type="term" value="P:cell division"/>
    <property type="evidence" value="ECO:0007669"/>
    <property type="project" value="UniProtKB-KW"/>
</dbReference>
<evidence type="ECO:0000259" key="1">
    <source>
        <dbReference type="SMART" id="SM00842"/>
    </source>
</evidence>
<keyword evidence="2" id="KW-0131">Cell cycle</keyword>
<dbReference type="SUPFAM" id="SSF53067">
    <property type="entry name" value="Actin-like ATPase domain"/>
    <property type="match status" value="2"/>
</dbReference>
<organism evidence="2 3">
    <name type="scientific">candidate division WWE3 bacterium GW2011_GWA1_41_8</name>
    <dbReference type="NCBI Taxonomy" id="1619103"/>
    <lineage>
        <taxon>Bacteria</taxon>
        <taxon>Katanobacteria</taxon>
    </lineage>
</organism>
<dbReference type="InterPro" id="IPR003494">
    <property type="entry name" value="SHS2_FtsA"/>
</dbReference>
<protein>
    <submittedName>
        <fullName evidence="2">Cell division protein (Septum formation)</fullName>
    </submittedName>
</protein>
<dbReference type="Pfam" id="PF14450">
    <property type="entry name" value="FtsA"/>
    <property type="match status" value="1"/>
</dbReference>
<dbReference type="Proteomes" id="UP000034920">
    <property type="component" value="Unassembled WGS sequence"/>
</dbReference>